<feature type="transmembrane region" description="Helical" evidence="6">
    <location>
        <begin position="310"/>
        <end position="336"/>
    </location>
</feature>
<feature type="transmembrane region" description="Helical" evidence="6">
    <location>
        <begin position="590"/>
        <end position="611"/>
    </location>
</feature>
<dbReference type="VEuPathDB" id="CryptoDB:Cvel_7261"/>
<feature type="transmembrane region" description="Helical" evidence="6">
    <location>
        <begin position="529"/>
        <end position="548"/>
    </location>
</feature>
<protein>
    <recommendedName>
        <fullName evidence="7">Amino acid transporter transmembrane domain-containing protein</fullName>
    </recommendedName>
</protein>
<feature type="compositionally biased region" description="Basic residues" evidence="5">
    <location>
        <begin position="66"/>
        <end position="75"/>
    </location>
</feature>
<feature type="transmembrane region" description="Helical" evidence="6">
    <location>
        <begin position="145"/>
        <end position="177"/>
    </location>
</feature>
<organism evidence="8">
    <name type="scientific">Chromera velia CCMP2878</name>
    <dbReference type="NCBI Taxonomy" id="1169474"/>
    <lineage>
        <taxon>Eukaryota</taxon>
        <taxon>Sar</taxon>
        <taxon>Alveolata</taxon>
        <taxon>Colpodellida</taxon>
        <taxon>Chromeraceae</taxon>
        <taxon>Chromera</taxon>
    </lineage>
</organism>
<accession>A0A0G4HKS3</accession>
<feature type="compositionally biased region" description="Basic and acidic residues" evidence="5">
    <location>
        <begin position="509"/>
        <end position="520"/>
    </location>
</feature>
<evidence type="ECO:0000256" key="3">
    <source>
        <dbReference type="ARBA" id="ARBA00022989"/>
    </source>
</evidence>
<evidence type="ECO:0000313" key="8">
    <source>
        <dbReference type="EMBL" id="CEM44718.1"/>
    </source>
</evidence>
<feature type="region of interest" description="Disordered" evidence="5">
    <location>
        <begin position="394"/>
        <end position="520"/>
    </location>
</feature>
<evidence type="ECO:0000259" key="7">
    <source>
        <dbReference type="Pfam" id="PF01490"/>
    </source>
</evidence>
<feature type="domain" description="Amino acid transporter transmembrane" evidence="7">
    <location>
        <begin position="84"/>
        <end position="587"/>
    </location>
</feature>
<feature type="transmembrane region" description="Helical" evidence="6">
    <location>
        <begin position="356"/>
        <end position="375"/>
    </location>
</feature>
<proteinExistence type="predicted"/>
<evidence type="ECO:0000256" key="2">
    <source>
        <dbReference type="ARBA" id="ARBA00022692"/>
    </source>
</evidence>
<feature type="transmembrane region" description="Helical" evidence="6">
    <location>
        <begin position="81"/>
        <end position="103"/>
    </location>
</feature>
<evidence type="ECO:0000256" key="6">
    <source>
        <dbReference type="SAM" id="Phobius"/>
    </source>
</evidence>
<feature type="compositionally biased region" description="Basic and acidic residues" evidence="5">
    <location>
        <begin position="458"/>
        <end position="476"/>
    </location>
</feature>
<feature type="compositionally biased region" description="Basic and acidic residues" evidence="5">
    <location>
        <begin position="15"/>
        <end position="30"/>
    </location>
</feature>
<dbReference type="PhylomeDB" id="A0A0G4HKS3"/>
<dbReference type="PANTHER" id="PTHR22950:SF702">
    <property type="entry name" value="AMINO ACID TRANSPORTER PROTEIN"/>
    <property type="match status" value="1"/>
</dbReference>
<keyword evidence="4 6" id="KW-0472">Membrane</keyword>
<dbReference type="AlphaFoldDB" id="A0A0G4HKS3"/>
<feature type="transmembrane region" description="Helical" evidence="6">
    <location>
        <begin position="109"/>
        <end position="133"/>
    </location>
</feature>
<dbReference type="PANTHER" id="PTHR22950">
    <property type="entry name" value="AMINO ACID TRANSPORTER"/>
    <property type="match status" value="1"/>
</dbReference>
<dbReference type="GO" id="GO:0016020">
    <property type="term" value="C:membrane"/>
    <property type="evidence" value="ECO:0007669"/>
    <property type="project" value="UniProtKB-SubCell"/>
</dbReference>
<feature type="compositionally biased region" description="Pro residues" evidence="5">
    <location>
        <begin position="1"/>
        <end position="13"/>
    </location>
</feature>
<dbReference type="GO" id="GO:0015179">
    <property type="term" value="F:L-amino acid transmembrane transporter activity"/>
    <property type="evidence" value="ECO:0007669"/>
    <property type="project" value="TreeGrafter"/>
</dbReference>
<keyword evidence="2 6" id="KW-0812">Transmembrane</keyword>
<comment type="subcellular location">
    <subcellularLocation>
        <location evidence="1">Membrane</location>
        <topology evidence="1">Multi-pass membrane protein</topology>
    </subcellularLocation>
</comment>
<gene>
    <name evidence="8" type="ORF">Cvel_7261</name>
</gene>
<feature type="compositionally biased region" description="Basic and acidic residues" evidence="5">
    <location>
        <begin position="399"/>
        <end position="411"/>
    </location>
</feature>
<feature type="compositionally biased region" description="Low complexity" evidence="5">
    <location>
        <begin position="499"/>
        <end position="508"/>
    </location>
</feature>
<feature type="transmembrane region" description="Helical" evidence="6">
    <location>
        <begin position="226"/>
        <end position="246"/>
    </location>
</feature>
<dbReference type="Pfam" id="PF01490">
    <property type="entry name" value="Aa_trans"/>
    <property type="match status" value="1"/>
</dbReference>
<evidence type="ECO:0000256" key="1">
    <source>
        <dbReference type="ARBA" id="ARBA00004141"/>
    </source>
</evidence>
<keyword evidence="3 6" id="KW-1133">Transmembrane helix</keyword>
<name>A0A0G4HKS3_9ALVE</name>
<evidence type="ECO:0000256" key="4">
    <source>
        <dbReference type="ARBA" id="ARBA00023136"/>
    </source>
</evidence>
<feature type="transmembrane region" description="Helical" evidence="6">
    <location>
        <begin position="554"/>
        <end position="578"/>
    </location>
</feature>
<reference evidence="8" key="1">
    <citation type="submission" date="2014-11" db="EMBL/GenBank/DDBJ databases">
        <authorList>
            <person name="Otto D Thomas"/>
            <person name="Naeem Raeece"/>
        </authorList>
    </citation>
    <scope>NUCLEOTIDE SEQUENCE</scope>
</reference>
<feature type="region of interest" description="Disordered" evidence="5">
    <location>
        <begin position="1"/>
        <end position="75"/>
    </location>
</feature>
<feature type="transmembrane region" description="Helical" evidence="6">
    <location>
        <begin position="271"/>
        <end position="290"/>
    </location>
</feature>
<evidence type="ECO:0000256" key="5">
    <source>
        <dbReference type="SAM" id="MobiDB-lite"/>
    </source>
</evidence>
<dbReference type="EMBL" id="CDMZ01002998">
    <property type="protein sequence ID" value="CEM44718.1"/>
    <property type="molecule type" value="Genomic_DNA"/>
</dbReference>
<dbReference type="InterPro" id="IPR013057">
    <property type="entry name" value="AA_transpt_TM"/>
</dbReference>
<sequence length="624" mass="66642">MPPSPPPPGPTSPDKPFEISRRRSLEKESAFDFLKGNGDEEIEPAAGESGSSIATAAGDGQVTEKKSKKAHRKKTFPPDSFVGSFNIMTASAIGSGVLALPWAVKSSGVVLGISIMALCGLVTNLTMTILMLAAVKTGCQSYADLLGLCIGSAAGPVIDILIFFEILLSVTCNFIFMGDFAAELLTPFGVPSWMLETRNLIILSLMIIWPLCIPKKMSVLRHVSGVSLLSLFYTACVVALQAPWFFGEAVEKADLAGGETHTGGKQGGVVLYRWGVGALKTFNIGTFAYFNHFNVIPVANEMKQPSIERIWSLSISCSTFLFIFFTVLATCGYLSWLEETKEDFICNYPLDNPLMQVARVLLFFVMVLIVPLQVYPMRASLSGFVSWALTPSQSSSLEKGTRGGRLEEGPSDRLIPQSQQWPEVKRPRGKGNAVTGVGGGSVQQEREGQYGAVSERGGIGKERGGETGGRDPEARPPPEVTPVPRSGENGQPSGGLGVSGVSVETTQTTEREKTEGGEDWGEKLASNDVVRAVVVTVILVTAVINAILCPHVANLIALMGGSFDTLFVLFFPLVIYHCVLAPSQSAPVSLGVRCILGLFSLVSVIGAYVTISEMLFGVSPETSV</sequence>